<sequence>MADILKLEHLQKLTFALNSVSDWPVNEQGRYQFFKNLECLPKLRELDIGNLLEDYRSRISTLLAPEATISYDFPALENFTFNGFDDYLKKVLIRIHGTTLKSLVFRKTEVIIRGGQDDDGEDEENEEAAREIEEFSLYKALTTLGKRHFLSLTRLQIDSSGKSFDPDDLEPLLQATGLQHLDFQRSQNLRVNDQVILKMASAWPQLEFFRLFSEPSKTPGSCPTLASIQTLARHCPNLRRLSIDLDPKVIRLNDFNTIYPLERLTLFSVMNNGKLGERRVPAVARFLAKCFPALIYAYNEVPLKSDEDGEGHWSAVFRRLLWDRDSEELDIIRSVLKLQKLNI</sequence>
<protein>
    <submittedName>
        <fullName evidence="1">Uncharacterized protein</fullName>
    </submittedName>
</protein>
<keyword evidence="2" id="KW-1185">Reference proteome</keyword>
<dbReference type="Proteomes" id="UP001140091">
    <property type="component" value="Unassembled WGS sequence"/>
</dbReference>
<evidence type="ECO:0000313" key="1">
    <source>
        <dbReference type="EMBL" id="KAJ2933902.1"/>
    </source>
</evidence>
<evidence type="ECO:0000313" key="2">
    <source>
        <dbReference type="Proteomes" id="UP001140091"/>
    </source>
</evidence>
<feature type="non-terminal residue" evidence="1">
    <location>
        <position position="343"/>
    </location>
</feature>
<accession>A0A9W8JFZ9</accession>
<name>A0A9W8JFZ9_9AGAR</name>
<comment type="caution">
    <text evidence="1">The sequence shown here is derived from an EMBL/GenBank/DDBJ whole genome shotgun (WGS) entry which is preliminary data.</text>
</comment>
<dbReference type="SUPFAM" id="SSF52047">
    <property type="entry name" value="RNI-like"/>
    <property type="match status" value="1"/>
</dbReference>
<dbReference type="AlphaFoldDB" id="A0A9W8JFZ9"/>
<gene>
    <name evidence="1" type="ORF">H1R20_g3215</name>
</gene>
<dbReference type="Gene3D" id="3.80.10.10">
    <property type="entry name" value="Ribonuclease Inhibitor"/>
    <property type="match status" value="1"/>
</dbReference>
<dbReference type="OrthoDB" id="3543113at2759"/>
<proteinExistence type="predicted"/>
<dbReference type="InterPro" id="IPR032675">
    <property type="entry name" value="LRR_dom_sf"/>
</dbReference>
<organism evidence="1 2">
    <name type="scientific">Candolleomyces eurysporus</name>
    <dbReference type="NCBI Taxonomy" id="2828524"/>
    <lineage>
        <taxon>Eukaryota</taxon>
        <taxon>Fungi</taxon>
        <taxon>Dikarya</taxon>
        <taxon>Basidiomycota</taxon>
        <taxon>Agaricomycotina</taxon>
        <taxon>Agaricomycetes</taxon>
        <taxon>Agaricomycetidae</taxon>
        <taxon>Agaricales</taxon>
        <taxon>Agaricineae</taxon>
        <taxon>Psathyrellaceae</taxon>
        <taxon>Candolleomyces</taxon>
    </lineage>
</organism>
<dbReference type="EMBL" id="JANBPK010000731">
    <property type="protein sequence ID" value="KAJ2933902.1"/>
    <property type="molecule type" value="Genomic_DNA"/>
</dbReference>
<reference evidence="1" key="1">
    <citation type="submission" date="2022-06" db="EMBL/GenBank/DDBJ databases">
        <title>Genome Sequence of Candolleomyces eurysporus.</title>
        <authorList>
            <person name="Buettner E."/>
        </authorList>
    </citation>
    <scope>NUCLEOTIDE SEQUENCE</scope>
    <source>
        <strain evidence="1">VTCC 930004</strain>
    </source>
</reference>